<accession>A0A813JZP7</accession>
<protein>
    <submittedName>
        <fullName evidence="1">Uncharacterized protein</fullName>
    </submittedName>
</protein>
<dbReference type="Proteomes" id="UP000626109">
    <property type="component" value="Unassembled WGS sequence"/>
</dbReference>
<gene>
    <name evidence="1" type="ORF">PGLA2088_LOCUS26195</name>
</gene>
<reference evidence="1" key="1">
    <citation type="submission" date="2021-02" db="EMBL/GenBank/DDBJ databases">
        <authorList>
            <person name="Dougan E. K."/>
            <person name="Rhodes N."/>
            <person name="Thang M."/>
            <person name="Chan C."/>
        </authorList>
    </citation>
    <scope>NUCLEOTIDE SEQUENCE</scope>
</reference>
<feature type="non-terminal residue" evidence="1">
    <location>
        <position position="100"/>
    </location>
</feature>
<organism evidence="1 2">
    <name type="scientific">Polarella glacialis</name>
    <name type="common">Dinoflagellate</name>
    <dbReference type="NCBI Taxonomy" id="89957"/>
    <lineage>
        <taxon>Eukaryota</taxon>
        <taxon>Sar</taxon>
        <taxon>Alveolata</taxon>
        <taxon>Dinophyceae</taxon>
        <taxon>Suessiales</taxon>
        <taxon>Suessiaceae</taxon>
        <taxon>Polarella</taxon>
    </lineage>
</organism>
<dbReference type="EMBL" id="CAJNNW010026974">
    <property type="protein sequence ID" value="CAE8688891.1"/>
    <property type="molecule type" value="Genomic_DNA"/>
</dbReference>
<evidence type="ECO:0000313" key="2">
    <source>
        <dbReference type="Proteomes" id="UP000626109"/>
    </source>
</evidence>
<sequence length="100" mass="9964">AMVNGGILVETIPSSLISVLRTAPFATVASVVAGLGERGVEGDDLKACASYIGQPAIEALPPATLLRLTVAATKSAVVSEAALDPVASAAALVLNAFTME</sequence>
<feature type="non-terminal residue" evidence="1">
    <location>
        <position position="1"/>
    </location>
</feature>
<proteinExistence type="predicted"/>
<evidence type="ECO:0000313" key="1">
    <source>
        <dbReference type="EMBL" id="CAE8688891.1"/>
    </source>
</evidence>
<name>A0A813JZP7_POLGL</name>
<dbReference type="AlphaFoldDB" id="A0A813JZP7"/>
<comment type="caution">
    <text evidence="1">The sequence shown here is derived from an EMBL/GenBank/DDBJ whole genome shotgun (WGS) entry which is preliminary data.</text>
</comment>